<gene>
    <name evidence="1" type="ORF">TELCIR_24987</name>
</gene>
<organism evidence="1 2">
    <name type="scientific">Teladorsagia circumcincta</name>
    <name type="common">Brown stomach worm</name>
    <name type="synonym">Ostertagia circumcincta</name>
    <dbReference type="NCBI Taxonomy" id="45464"/>
    <lineage>
        <taxon>Eukaryota</taxon>
        <taxon>Metazoa</taxon>
        <taxon>Ecdysozoa</taxon>
        <taxon>Nematoda</taxon>
        <taxon>Chromadorea</taxon>
        <taxon>Rhabditida</taxon>
        <taxon>Rhabditina</taxon>
        <taxon>Rhabditomorpha</taxon>
        <taxon>Strongyloidea</taxon>
        <taxon>Trichostrongylidae</taxon>
        <taxon>Teladorsagia</taxon>
    </lineage>
</organism>
<proteinExistence type="predicted"/>
<name>A0A2G9T8E9_TELCI</name>
<dbReference type="AlphaFoldDB" id="A0A2G9T8E9"/>
<accession>A0A2G9T8E9</accession>
<protein>
    <submittedName>
        <fullName evidence="1">Uncharacterized protein</fullName>
    </submittedName>
</protein>
<sequence length="82" mass="9240">DIPTDAILDAVQNSQLFEGDIIGMPSMDEPTLRRLRDDPLDADEARIFGTPYHSALNLATYPEKLWTDAQVPYMLEEGMTNE</sequence>
<dbReference type="EMBL" id="KZ408567">
    <property type="protein sequence ID" value="PIO53670.1"/>
    <property type="molecule type" value="Genomic_DNA"/>
</dbReference>
<dbReference type="OrthoDB" id="291007at2759"/>
<evidence type="ECO:0000313" key="1">
    <source>
        <dbReference type="EMBL" id="PIO53670.1"/>
    </source>
</evidence>
<reference evidence="1 2" key="1">
    <citation type="submission" date="2015-09" db="EMBL/GenBank/DDBJ databases">
        <title>Draft genome of the parasitic nematode Teladorsagia circumcincta isolate WARC Sus (inbred).</title>
        <authorList>
            <person name="Mitreva M."/>
        </authorList>
    </citation>
    <scope>NUCLEOTIDE SEQUENCE [LARGE SCALE GENOMIC DNA]</scope>
    <source>
        <strain evidence="1 2">S</strain>
    </source>
</reference>
<feature type="non-terminal residue" evidence="1">
    <location>
        <position position="1"/>
    </location>
</feature>
<dbReference type="Proteomes" id="UP000230423">
    <property type="component" value="Unassembled WGS sequence"/>
</dbReference>
<evidence type="ECO:0000313" key="2">
    <source>
        <dbReference type="Proteomes" id="UP000230423"/>
    </source>
</evidence>
<keyword evidence="2" id="KW-1185">Reference proteome</keyword>